<comment type="caution">
    <text evidence="9">The sequence shown here is derived from an EMBL/GenBank/DDBJ whole genome shotgun (WGS) entry which is preliminary data.</text>
</comment>
<dbReference type="GO" id="GO:0005524">
    <property type="term" value="F:ATP binding"/>
    <property type="evidence" value="ECO:0007669"/>
    <property type="project" value="UniProtKB-KW"/>
</dbReference>
<dbReference type="Pfam" id="PF00158">
    <property type="entry name" value="Sigma54_activat"/>
    <property type="match status" value="1"/>
</dbReference>
<evidence type="ECO:0000259" key="8">
    <source>
        <dbReference type="PROSITE" id="PS50045"/>
    </source>
</evidence>
<dbReference type="PANTHER" id="PTHR32071">
    <property type="entry name" value="TRANSCRIPTIONAL REGULATORY PROTEIN"/>
    <property type="match status" value="1"/>
</dbReference>
<dbReference type="SUPFAM" id="SSF52540">
    <property type="entry name" value="P-loop containing nucleoside triphosphate hydrolases"/>
    <property type="match status" value="1"/>
</dbReference>
<dbReference type="Pfam" id="PF25601">
    <property type="entry name" value="AAA_lid_14"/>
    <property type="match status" value="1"/>
</dbReference>
<feature type="region of interest" description="Disordered" evidence="6">
    <location>
        <begin position="87"/>
        <end position="108"/>
    </location>
</feature>
<dbReference type="InterPro" id="IPR025943">
    <property type="entry name" value="Sigma_54_int_dom_ATP-bd_2"/>
</dbReference>
<keyword evidence="4" id="KW-0238">DNA-binding</keyword>
<protein>
    <submittedName>
        <fullName evidence="9">AAA domain-containing protein</fullName>
    </submittedName>
</protein>
<name>A0A6N6N4R8_9BACT</name>
<dbReference type="PROSITE" id="PS00676">
    <property type="entry name" value="SIGMA54_INTERACT_2"/>
    <property type="match status" value="1"/>
</dbReference>
<keyword evidence="3" id="KW-0805">Transcription regulation</keyword>
<dbReference type="Gene3D" id="6.10.340.10">
    <property type="match status" value="1"/>
</dbReference>
<dbReference type="CDD" id="cd00009">
    <property type="entry name" value="AAA"/>
    <property type="match status" value="1"/>
</dbReference>
<evidence type="ECO:0000256" key="1">
    <source>
        <dbReference type="ARBA" id="ARBA00022741"/>
    </source>
</evidence>
<dbReference type="PROSITE" id="PS00688">
    <property type="entry name" value="SIGMA54_INTERACT_3"/>
    <property type="match status" value="1"/>
</dbReference>
<keyword evidence="2" id="KW-0067">ATP-binding</keyword>
<keyword evidence="10" id="KW-1185">Reference proteome</keyword>
<evidence type="ECO:0000256" key="6">
    <source>
        <dbReference type="SAM" id="MobiDB-lite"/>
    </source>
</evidence>
<keyword evidence="1" id="KW-0547">Nucleotide-binding</keyword>
<dbReference type="FunFam" id="3.40.50.300:FF:000006">
    <property type="entry name" value="DNA-binding transcriptional regulator NtrC"/>
    <property type="match status" value="1"/>
</dbReference>
<dbReference type="Gene3D" id="3.40.50.300">
    <property type="entry name" value="P-loop containing nucleotide triphosphate hydrolases"/>
    <property type="match status" value="1"/>
</dbReference>
<evidence type="ECO:0000256" key="5">
    <source>
        <dbReference type="ARBA" id="ARBA00023163"/>
    </source>
</evidence>
<gene>
    <name evidence="9" type="ORF">F8A88_07085</name>
</gene>
<evidence type="ECO:0000256" key="3">
    <source>
        <dbReference type="ARBA" id="ARBA00023015"/>
    </source>
</evidence>
<feature type="transmembrane region" description="Helical" evidence="7">
    <location>
        <begin position="46"/>
        <end position="65"/>
    </location>
</feature>
<keyword evidence="7" id="KW-0472">Membrane</keyword>
<reference evidence="9 10" key="1">
    <citation type="journal article" date="2017" name="Int. J. Syst. Evol. Microbiol.">
        <title>Desulfovibrio senegalensis sp. nov., a mesophilic sulfate reducer isolated from marine sediment.</title>
        <authorList>
            <person name="Thioye A."/>
            <person name="Gam Z.B.A."/>
            <person name="Mbengue M."/>
            <person name="Cayol J.L."/>
            <person name="Joseph-Bartoli M."/>
            <person name="Toure-Kane C."/>
            <person name="Labat M."/>
        </authorList>
    </citation>
    <scope>NUCLEOTIDE SEQUENCE [LARGE SCALE GENOMIC DNA]</scope>
    <source>
        <strain evidence="9 10">DSM 101509</strain>
    </source>
</reference>
<dbReference type="Pfam" id="PF02954">
    <property type="entry name" value="HTH_8"/>
    <property type="match status" value="1"/>
</dbReference>
<dbReference type="EMBL" id="WAIE01000002">
    <property type="protein sequence ID" value="KAB1442214.1"/>
    <property type="molecule type" value="Genomic_DNA"/>
</dbReference>
<accession>A0A6N6N4R8</accession>
<dbReference type="GO" id="GO:0006355">
    <property type="term" value="P:regulation of DNA-templated transcription"/>
    <property type="evidence" value="ECO:0007669"/>
    <property type="project" value="InterPro"/>
</dbReference>
<keyword evidence="5" id="KW-0804">Transcription</keyword>
<sequence length="471" mass="53107">MQREYRVKIYLLIPVIFTGLSLIALIGAYEITDYVRRAGQEPFRFVVYWALIIISLCGAVSILVARRIMRPLERFIDRVERNSIFRASRTRGQTQAQPEQPEAQRPADEFSRMTQVFDHLSEILDVIEARELFPSIVGQSPAMRAVMAQVKSVAQSDATVLLLGESGVGKDLVARTMHDMSPRRDHPMVSLNCAAIPEGLLESELFGHERGAFTGAHERRLGKFELADKGTLFLDEIGDMPLSTQAKLLRVLQDKTFERVGGNRPIRTDIRIIAATNQDLSERIRDQRFREDLYYRINVVRIPIPPMRERHGDVVLLAHHFLALHGQEYSIDDKALNALSLYAWPGNVRELANVMERAAILCDGVVKMEHLPPELLNLQQSGSKDGAELLPADERHGAQATDNPLADALPFSDSLDEHLARVEKDMIRRALKQTGGVQVRAAELLGIKDRSMWHRVKKHGIVVGKMENAKK</sequence>
<evidence type="ECO:0000313" key="10">
    <source>
        <dbReference type="Proteomes" id="UP000438699"/>
    </source>
</evidence>
<organism evidence="9 10">
    <name type="scientific">Pseudodesulfovibrio senegalensis</name>
    <dbReference type="NCBI Taxonomy" id="1721087"/>
    <lineage>
        <taxon>Bacteria</taxon>
        <taxon>Pseudomonadati</taxon>
        <taxon>Thermodesulfobacteriota</taxon>
        <taxon>Desulfovibrionia</taxon>
        <taxon>Desulfovibrionales</taxon>
        <taxon>Desulfovibrionaceae</taxon>
    </lineage>
</organism>
<proteinExistence type="predicted"/>
<dbReference type="SMART" id="SM00382">
    <property type="entry name" value="AAA"/>
    <property type="match status" value="1"/>
</dbReference>
<dbReference type="AlphaFoldDB" id="A0A6N6N4R8"/>
<dbReference type="InterPro" id="IPR003593">
    <property type="entry name" value="AAA+_ATPase"/>
</dbReference>
<evidence type="ECO:0000313" key="9">
    <source>
        <dbReference type="EMBL" id="KAB1442214.1"/>
    </source>
</evidence>
<dbReference type="PROSITE" id="PS50045">
    <property type="entry name" value="SIGMA54_INTERACT_4"/>
    <property type="match status" value="1"/>
</dbReference>
<dbReference type="InterPro" id="IPR009057">
    <property type="entry name" value="Homeodomain-like_sf"/>
</dbReference>
<dbReference type="InterPro" id="IPR002197">
    <property type="entry name" value="HTH_Fis"/>
</dbReference>
<dbReference type="OrthoDB" id="9763792at2"/>
<dbReference type="GO" id="GO:0043565">
    <property type="term" value="F:sequence-specific DNA binding"/>
    <property type="evidence" value="ECO:0007669"/>
    <property type="project" value="InterPro"/>
</dbReference>
<keyword evidence="7" id="KW-0812">Transmembrane</keyword>
<dbReference type="InterPro" id="IPR025662">
    <property type="entry name" value="Sigma_54_int_dom_ATP-bd_1"/>
</dbReference>
<dbReference type="Gene3D" id="1.10.10.60">
    <property type="entry name" value="Homeodomain-like"/>
    <property type="match status" value="1"/>
</dbReference>
<dbReference type="PANTHER" id="PTHR32071:SF113">
    <property type="entry name" value="ALGINATE BIOSYNTHESIS TRANSCRIPTIONAL REGULATORY PROTEIN ALGB"/>
    <property type="match status" value="1"/>
</dbReference>
<dbReference type="SUPFAM" id="SSF46689">
    <property type="entry name" value="Homeodomain-like"/>
    <property type="match status" value="1"/>
</dbReference>
<dbReference type="Gene3D" id="1.10.8.60">
    <property type="match status" value="1"/>
</dbReference>
<evidence type="ECO:0000256" key="2">
    <source>
        <dbReference type="ARBA" id="ARBA00022840"/>
    </source>
</evidence>
<dbReference type="InterPro" id="IPR002078">
    <property type="entry name" value="Sigma_54_int"/>
</dbReference>
<feature type="transmembrane region" description="Helical" evidence="7">
    <location>
        <begin position="7"/>
        <end position="26"/>
    </location>
</feature>
<dbReference type="PROSITE" id="PS00675">
    <property type="entry name" value="SIGMA54_INTERACT_1"/>
    <property type="match status" value="1"/>
</dbReference>
<dbReference type="InterPro" id="IPR027417">
    <property type="entry name" value="P-loop_NTPase"/>
</dbReference>
<dbReference type="RefSeq" id="WP_151150435.1">
    <property type="nucleotide sequence ID" value="NZ_WAIE01000002.1"/>
</dbReference>
<feature type="compositionally biased region" description="Low complexity" evidence="6">
    <location>
        <begin position="93"/>
        <end position="104"/>
    </location>
</feature>
<feature type="domain" description="Sigma-54 factor interaction" evidence="8">
    <location>
        <begin position="136"/>
        <end position="360"/>
    </location>
</feature>
<dbReference type="PRINTS" id="PR01590">
    <property type="entry name" value="HTHFIS"/>
</dbReference>
<dbReference type="InterPro" id="IPR025944">
    <property type="entry name" value="Sigma_54_int_dom_CS"/>
</dbReference>
<evidence type="ECO:0000256" key="7">
    <source>
        <dbReference type="SAM" id="Phobius"/>
    </source>
</evidence>
<keyword evidence="7" id="KW-1133">Transmembrane helix</keyword>
<dbReference type="InterPro" id="IPR058031">
    <property type="entry name" value="AAA_lid_NorR"/>
</dbReference>
<dbReference type="Proteomes" id="UP000438699">
    <property type="component" value="Unassembled WGS sequence"/>
</dbReference>
<evidence type="ECO:0000256" key="4">
    <source>
        <dbReference type="ARBA" id="ARBA00023125"/>
    </source>
</evidence>